<accession>A0A9P6EEF3</accession>
<feature type="transmembrane region" description="Helical" evidence="2">
    <location>
        <begin position="370"/>
        <end position="389"/>
    </location>
</feature>
<evidence type="ECO:0008006" key="5">
    <source>
        <dbReference type="Google" id="ProtNLM"/>
    </source>
</evidence>
<proteinExistence type="predicted"/>
<dbReference type="AlphaFoldDB" id="A0A9P6EEF3"/>
<organism evidence="3 4">
    <name type="scientific">Crepidotus variabilis</name>
    <dbReference type="NCBI Taxonomy" id="179855"/>
    <lineage>
        <taxon>Eukaryota</taxon>
        <taxon>Fungi</taxon>
        <taxon>Dikarya</taxon>
        <taxon>Basidiomycota</taxon>
        <taxon>Agaricomycotina</taxon>
        <taxon>Agaricomycetes</taxon>
        <taxon>Agaricomycetidae</taxon>
        <taxon>Agaricales</taxon>
        <taxon>Agaricineae</taxon>
        <taxon>Crepidotaceae</taxon>
        <taxon>Crepidotus</taxon>
    </lineage>
</organism>
<evidence type="ECO:0000313" key="4">
    <source>
        <dbReference type="Proteomes" id="UP000807306"/>
    </source>
</evidence>
<comment type="caution">
    <text evidence="3">The sequence shown here is derived from an EMBL/GenBank/DDBJ whole genome shotgun (WGS) entry which is preliminary data.</text>
</comment>
<sequence>MASDHDPESLSSTQKASLPPHVQDPALSQWNGETPQSPRFAQNLNDAESPRHRGQRSSNQSSKDASRWHHTLHPHVRKEGERNPLPKGIAHLMHPTHALLIHTGSELGSEQKWTSRNERKHRFVAVAPTGAQSRSARNSKMEKIEYWNVSWWVAQFFTWGSVVWVINGFASFLPFGDSAHYEPALYCAGWTAFIGATIFEFGSILGMWEAWNREDTAGFGWSIKEALEGAKDETEQSERRVLDDKWVWFSLDRKYFREIGFLAAFFQFWAATIFWISGFTAIPTIQATLAEHPAALNGAFWSPQVVGGSGFIISATFIMLETQEKWWKPNLTSLGWHVGFWNLVGGIGFTLCGALGYAATASHGAAYQSALSTFWGGWAFLIGSLLQWYESVNSVEQ</sequence>
<reference evidence="3" key="1">
    <citation type="submission" date="2020-11" db="EMBL/GenBank/DDBJ databases">
        <authorList>
            <consortium name="DOE Joint Genome Institute"/>
            <person name="Ahrendt S."/>
            <person name="Riley R."/>
            <person name="Andreopoulos W."/>
            <person name="Labutti K."/>
            <person name="Pangilinan J."/>
            <person name="Ruiz-Duenas F.J."/>
            <person name="Barrasa J.M."/>
            <person name="Sanchez-Garcia M."/>
            <person name="Camarero S."/>
            <person name="Miyauchi S."/>
            <person name="Serrano A."/>
            <person name="Linde D."/>
            <person name="Babiker R."/>
            <person name="Drula E."/>
            <person name="Ayuso-Fernandez I."/>
            <person name="Pacheco R."/>
            <person name="Padilla G."/>
            <person name="Ferreira P."/>
            <person name="Barriuso J."/>
            <person name="Kellner H."/>
            <person name="Castanera R."/>
            <person name="Alfaro M."/>
            <person name="Ramirez L."/>
            <person name="Pisabarro A.G."/>
            <person name="Kuo A."/>
            <person name="Tritt A."/>
            <person name="Lipzen A."/>
            <person name="He G."/>
            <person name="Yan M."/>
            <person name="Ng V."/>
            <person name="Cullen D."/>
            <person name="Martin F."/>
            <person name="Rosso M.-N."/>
            <person name="Henrissat B."/>
            <person name="Hibbett D."/>
            <person name="Martinez A.T."/>
            <person name="Grigoriev I.V."/>
        </authorList>
    </citation>
    <scope>NUCLEOTIDE SEQUENCE</scope>
    <source>
        <strain evidence="3">CBS 506.95</strain>
    </source>
</reference>
<feature type="transmembrane region" description="Helical" evidence="2">
    <location>
        <begin position="185"/>
        <end position="208"/>
    </location>
</feature>
<feature type="region of interest" description="Disordered" evidence="1">
    <location>
        <begin position="1"/>
        <end position="89"/>
    </location>
</feature>
<feature type="transmembrane region" description="Helical" evidence="2">
    <location>
        <begin position="259"/>
        <end position="282"/>
    </location>
</feature>
<dbReference type="OrthoDB" id="2603at2759"/>
<feature type="compositionally biased region" description="Polar residues" evidence="1">
    <location>
        <begin position="26"/>
        <end position="46"/>
    </location>
</feature>
<evidence type="ECO:0000313" key="3">
    <source>
        <dbReference type="EMBL" id="KAF9527398.1"/>
    </source>
</evidence>
<evidence type="ECO:0000256" key="2">
    <source>
        <dbReference type="SAM" id="Phobius"/>
    </source>
</evidence>
<dbReference type="Proteomes" id="UP000807306">
    <property type="component" value="Unassembled WGS sequence"/>
</dbReference>
<gene>
    <name evidence="3" type="ORF">CPB83DRAFT_934328</name>
</gene>
<keyword evidence="4" id="KW-1185">Reference proteome</keyword>
<keyword evidence="2" id="KW-0812">Transmembrane</keyword>
<feature type="transmembrane region" description="Helical" evidence="2">
    <location>
        <begin position="149"/>
        <end position="173"/>
    </location>
</feature>
<dbReference type="EMBL" id="MU157861">
    <property type="protein sequence ID" value="KAF9527398.1"/>
    <property type="molecule type" value="Genomic_DNA"/>
</dbReference>
<name>A0A9P6EEF3_9AGAR</name>
<feature type="transmembrane region" description="Helical" evidence="2">
    <location>
        <begin position="340"/>
        <end position="358"/>
    </location>
</feature>
<protein>
    <recommendedName>
        <fullName evidence="5">Integral membrane protein</fullName>
    </recommendedName>
</protein>
<feature type="transmembrane region" description="Helical" evidence="2">
    <location>
        <begin position="294"/>
        <end position="320"/>
    </location>
</feature>
<keyword evidence="2" id="KW-0472">Membrane</keyword>
<evidence type="ECO:0000256" key="1">
    <source>
        <dbReference type="SAM" id="MobiDB-lite"/>
    </source>
</evidence>
<keyword evidence="2" id="KW-1133">Transmembrane helix</keyword>